<keyword evidence="1" id="KW-0175">Coiled coil</keyword>
<feature type="compositionally biased region" description="Basic and acidic residues" evidence="2">
    <location>
        <begin position="1820"/>
        <end position="1840"/>
    </location>
</feature>
<feature type="region of interest" description="Disordered" evidence="2">
    <location>
        <begin position="1386"/>
        <end position="1451"/>
    </location>
</feature>
<feature type="compositionally biased region" description="Basic and acidic residues" evidence="2">
    <location>
        <begin position="128"/>
        <end position="138"/>
    </location>
</feature>
<proteinExistence type="predicted"/>
<dbReference type="EMBL" id="FLQU01001594">
    <property type="protein sequence ID" value="SBS93672.1"/>
    <property type="molecule type" value="Genomic_DNA"/>
</dbReference>
<accession>A0A1A8WL56</accession>
<feature type="region of interest" description="Disordered" evidence="2">
    <location>
        <begin position="868"/>
        <end position="951"/>
    </location>
</feature>
<feature type="region of interest" description="Disordered" evidence="2">
    <location>
        <begin position="1816"/>
        <end position="1840"/>
    </location>
</feature>
<feature type="compositionally biased region" description="Polar residues" evidence="2">
    <location>
        <begin position="933"/>
        <end position="945"/>
    </location>
</feature>
<feature type="compositionally biased region" description="Basic and acidic residues" evidence="2">
    <location>
        <begin position="1425"/>
        <end position="1437"/>
    </location>
</feature>
<evidence type="ECO:0000256" key="2">
    <source>
        <dbReference type="SAM" id="MobiDB-lite"/>
    </source>
</evidence>
<feature type="region of interest" description="Disordered" evidence="2">
    <location>
        <begin position="1504"/>
        <end position="1539"/>
    </location>
</feature>
<feature type="coiled-coil region" evidence="1">
    <location>
        <begin position="742"/>
        <end position="773"/>
    </location>
</feature>
<organism evidence="3 4">
    <name type="scientific">Plasmodium ovale curtisi</name>
    <dbReference type="NCBI Taxonomy" id="864141"/>
    <lineage>
        <taxon>Eukaryota</taxon>
        <taxon>Sar</taxon>
        <taxon>Alveolata</taxon>
        <taxon>Apicomplexa</taxon>
        <taxon>Aconoidasida</taxon>
        <taxon>Haemosporida</taxon>
        <taxon>Plasmodiidae</taxon>
        <taxon>Plasmodium</taxon>
        <taxon>Plasmodium (Plasmodium)</taxon>
    </lineage>
</organism>
<feature type="compositionally biased region" description="Polar residues" evidence="2">
    <location>
        <begin position="139"/>
        <end position="152"/>
    </location>
</feature>
<feature type="compositionally biased region" description="Basic and acidic residues" evidence="2">
    <location>
        <begin position="881"/>
        <end position="894"/>
    </location>
</feature>
<evidence type="ECO:0000256" key="1">
    <source>
        <dbReference type="SAM" id="Coils"/>
    </source>
</evidence>
<name>A0A1A8WL56_PLAOA</name>
<feature type="compositionally biased region" description="Basic and acidic residues" evidence="2">
    <location>
        <begin position="1389"/>
        <end position="1406"/>
    </location>
</feature>
<feature type="coiled-coil region" evidence="1">
    <location>
        <begin position="1121"/>
        <end position="1151"/>
    </location>
</feature>
<feature type="compositionally biased region" description="Basic and acidic residues" evidence="2">
    <location>
        <begin position="1524"/>
        <end position="1539"/>
    </location>
</feature>
<evidence type="ECO:0000313" key="3">
    <source>
        <dbReference type="EMBL" id="SBS93672.1"/>
    </source>
</evidence>
<feature type="region of interest" description="Disordered" evidence="2">
    <location>
        <begin position="103"/>
        <end position="154"/>
    </location>
</feature>
<protein>
    <submittedName>
        <fullName evidence="3">Uncharacterized protein</fullName>
    </submittedName>
</protein>
<feature type="compositionally biased region" description="Basic and acidic residues" evidence="2">
    <location>
        <begin position="901"/>
        <end position="917"/>
    </location>
</feature>
<gene>
    <name evidence="3" type="ORF">POVCU2_0082880</name>
</gene>
<sequence length="1906" mass="224117">MKNSSIFSEKLHSFLQKKKKREENKVIEKEKKEKFFDVNNFKVHKTDELAKNAVQIILREGKKGLHNTEHVVEGIIAHGEGRDYKEKYESGVNCGDGHSTHGISLTPNWGGKNVKGEGGKDGKKKSKEIRGHGERTGRSENFSGKNTGNQSDDPLIAKMNKLRLKINNRYLGKCQDEYHILLKEYHNDVSSHIDEIKKDTFTKASLLRKDIESTLHMIETYAKEAIHLKWETNEMEISPQKCVKDSYECATRYYKGLMTKCLSDSFALNDPTSLYVKTDTENLGNYLLREVKKEIITRQGHIEKKWKSIQELFSKVKEHMKIFILNFEEKHQECVKDIHKRTEMLFNKLREKIICTSTEVNNIISRENENNRLFFSQFLTHFNDYVVNIYKDMYRRYSKWETLFFNITNEHDYTDNCYVYYNISKNYMHNLPCEYVFNEIMVMFEFNYCDAYKRRNELMVEDFFYNFFHLENYKDFYIHLNKHYEDYLKRYEELKEMLLSYKHIVLHIFFNLNTFLSIIGCKEVESKGMETKKKAEKKTERKTSRKEGEKASEVLKDKTKCDSIVSRPNRKGKNEIEKIRKMALGDTKVEENVNPHEMICTTMIDNVAAVSDETEEKGRDEHRETCGAQVSRELQKRHDARVSRALLESNKVTFEHCVENVLCYYNVVNLRDDFFLLTFLQFIEFLKSEIILMYSQIEKKIKRRVKQCLEDNHTLKEAFNSALNEYNANVQQCMQCKDYIELNRLLLRNNEVRQQLEEVTKRYEEKANTLNGKYIAELRSEASAFFFSVLRKARIVAGECEEIGDVEGETDLGGDTGGESEQAVVQRLLGEKCSYRYDLSDIMRNICDSYECNMRRVLQGGIKGKTVKGAMKGAQTTKGAKARESRSTHRRDPIGENIALIRREMTSQRRKEKRVEGDLPIGKSMKSEHISGKDSTAPDQRSNTGKAGESYPPWVKNSCDQALFDREYLQKNFHNFVEKFYDYFRRTLLGYLLNIKIQFEKHEFTKYFETKETNWCRDLIEESEKKLQEKKERLKERFTKNKKIFHMTTKKLNELIEEYSTIMKDNDLDKNVLNCIKRIEKLFSKQGENMEKGDKDDRIERVNEKYNNLFTSFKDNYLLVFEKLQCMEENLRKEIKKVEQYNEMIVRVRQRNVDIDEITKCLQFAKNFLQYVVTKKREDINNIYNANVYIFNNKMKIALSKRNSNIEIKEKKTSEREMITYLSIKEEIKNNILLFYLLIYYIKNSIFRFKEDKLIGFTKGVNTTNISESIMKKYHSPRFTKSSFDHRIEKKGKPSKPHIHKHQESEVDFQGYHSKTINPNSKYAEIEHCIYEINTFEKVKKMYELEIARKKPLLRNFLLSTKISQNINRLLFLKGGEVHEMEDDSFPLHLRDDTGGKGRIKADKDNPATPGCSNSGPEGDCPSDDNGRFNRESDRRMGTNSNAKNGKEGHIPYFNEMDSEEDKKKCIQSFIVNANYCDVKFFLYICVYIVRTICEIVLTPRGDKGNTGQGGISRRNVRANGETSGKKGSEKDDKKDGEKGNEEEHYLFICYDRSHFIYKNSILRENTKGGIIQGKNLTLGKKPMSSRIYLPNHLLCTLELTNLYSFERELLAEIFRTHFATMKRLSFIDEKNNGNFVKLQGELTNLYSFERELLAEIFRTHFATMKRLSFIDEKNNGNFVKLQGERIVHMQGNFKKKFTEVSKQLKIISDNPDIVARRKKELKSLFNLYVLGIKKFLTNHMFSLYENLCNNLIFFVSLLSLLPEGFFPHNSVKNGNPCDEDNVTKRWETRFLKIEYRDSSAEYDLSDLSKKIEGAYGESSKGDDTKRDRTKESSNTKEDTVTHANKEVLYMAYSEDNSFIVNKLEKKIEKYMAKFYKYVGEKMDEKKKEAIKMISKDKKEHRTYYE</sequence>
<reference evidence="4" key="1">
    <citation type="submission" date="2016-05" db="EMBL/GenBank/DDBJ databases">
        <authorList>
            <person name="Naeem Raeece"/>
        </authorList>
    </citation>
    <scope>NUCLEOTIDE SEQUENCE [LARGE SCALE GENOMIC DNA]</scope>
</reference>
<dbReference type="Proteomes" id="UP000078560">
    <property type="component" value="Unassembled WGS sequence"/>
</dbReference>
<feature type="region of interest" description="Disordered" evidence="2">
    <location>
        <begin position="530"/>
        <end position="555"/>
    </location>
</feature>
<evidence type="ECO:0000313" key="4">
    <source>
        <dbReference type="Proteomes" id="UP000078560"/>
    </source>
</evidence>